<feature type="signal peptide" evidence="2">
    <location>
        <begin position="1"/>
        <end position="25"/>
    </location>
</feature>
<feature type="compositionally biased region" description="Low complexity" evidence="1">
    <location>
        <begin position="30"/>
        <end position="58"/>
    </location>
</feature>
<evidence type="ECO:0000256" key="2">
    <source>
        <dbReference type="SAM" id="SignalP"/>
    </source>
</evidence>
<comment type="caution">
    <text evidence="4">The sequence shown here is derived from an EMBL/GenBank/DDBJ whole genome shotgun (WGS) entry which is preliminary data.</text>
</comment>
<gene>
    <name evidence="4" type="ORF">CQY22_008300</name>
</gene>
<evidence type="ECO:0000313" key="5">
    <source>
        <dbReference type="Proteomes" id="UP000230551"/>
    </source>
</evidence>
<dbReference type="Proteomes" id="UP000230551">
    <property type="component" value="Unassembled WGS sequence"/>
</dbReference>
<evidence type="ECO:0000313" key="4">
    <source>
        <dbReference type="EMBL" id="PIB75728.1"/>
    </source>
</evidence>
<dbReference type="Pfam" id="PF24837">
    <property type="entry name" value="AMIN-like"/>
    <property type="match status" value="1"/>
</dbReference>
<dbReference type="OrthoDB" id="3393679at2"/>
<evidence type="ECO:0000259" key="3">
    <source>
        <dbReference type="Pfam" id="PF24837"/>
    </source>
</evidence>
<dbReference type="STRING" id="85968.GCA_900073015_03114"/>
<reference evidence="4 5" key="1">
    <citation type="journal article" date="2017" name="Infect. Genet. Evol.">
        <title>The new phylogeny of the genus Mycobacterium: The old and the news.</title>
        <authorList>
            <person name="Tortoli E."/>
            <person name="Fedrizzi T."/>
            <person name="Meehan C.J."/>
            <person name="Trovato A."/>
            <person name="Grottola A."/>
            <person name="Giacobazzi E."/>
            <person name="Serpini G.F."/>
            <person name="Tagliazucchi S."/>
            <person name="Fabio A."/>
            <person name="Bettua C."/>
            <person name="Bertorelli R."/>
            <person name="Frascaro F."/>
            <person name="De Sanctis V."/>
            <person name="Pecorari M."/>
            <person name="Jousson O."/>
            <person name="Segata N."/>
            <person name="Cirillo D.M."/>
        </authorList>
    </citation>
    <scope>NUCLEOTIDE SEQUENCE [LARGE SCALE GENOMIC DNA]</scope>
    <source>
        <strain evidence="4 5">CIP1034565</strain>
    </source>
</reference>
<sequence>MSARAMAVVLLVLALASCGRPATEAAQPNVAATPSTSDVASTSDVPSSSDSAFSTTDVSASDSGAYAHLSDVRVGQHDRFDRVVFAFTDVVPGYRIGYRSLPLHHDPSALEIPLPGATAGLPVVFSPATAAGWTDDPRTYFGPETVTGDTAVVTQATAAGDFERMLSWAIGRNPTRSVPF</sequence>
<dbReference type="EMBL" id="PDCN02000008">
    <property type="protein sequence ID" value="PIB75728.1"/>
    <property type="molecule type" value="Genomic_DNA"/>
</dbReference>
<accession>A0A2G5PBJ3</accession>
<proteinExistence type="predicted"/>
<feature type="chain" id="PRO_5013955894" description="AMIN-like domain-containing protein" evidence="2">
    <location>
        <begin position="26"/>
        <end position="180"/>
    </location>
</feature>
<dbReference type="AlphaFoldDB" id="A0A2G5PBJ3"/>
<protein>
    <recommendedName>
        <fullName evidence="3">AMIN-like domain-containing protein</fullName>
    </recommendedName>
</protein>
<feature type="domain" description="AMIN-like" evidence="3">
    <location>
        <begin position="68"/>
        <end position="173"/>
    </location>
</feature>
<dbReference type="PROSITE" id="PS51257">
    <property type="entry name" value="PROKAR_LIPOPROTEIN"/>
    <property type="match status" value="1"/>
</dbReference>
<name>A0A2G5PBJ3_9MYCO</name>
<keyword evidence="5" id="KW-1185">Reference proteome</keyword>
<organism evidence="4 5">
    <name type="scientific">Mycolicibacterium brumae</name>
    <dbReference type="NCBI Taxonomy" id="85968"/>
    <lineage>
        <taxon>Bacteria</taxon>
        <taxon>Bacillati</taxon>
        <taxon>Actinomycetota</taxon>
        <taxon>Actinomycetes</taxon>
        <taxon>Mycobacteriales</taxon>
        <taxon>Mycobacteriaceae</taxon>
        <taxon>Mycolicibacterium</taxon>
    </lineage>
</organism>
<feature type="region of interest" description="Disordered" evidence="1">
    <location>
        <begin position="24"/>
        <end position="58"/>
    </location>
</feature>
<evidence type="ECO:0000256" key="1">
    <source>
        <dbReference type="SAM" id="MobiDB-lite"/>
    </source>
</evidence>
<dbReference type="InterPro" id="IPR056303">
    <property type="entry name" value="AMIN-like"/>
</dbReference>
<keyword evidence="2" id="KW-0732">Signal</keyword>
<dbReference type="RefSeq" id="WP_090591418.1">
    <property type="nucleotide sequence ID" value="NZ_CP104302.1"/>
</dbReference>